<feature type="transmembrane region" description="Helical" evidence="13">
    <location>
        <begin position="357"/>
        <end position="378"/>
    </location>
</feature>
<evidence type="ECO:0000256" key="8">
    <source>
        <dbReference type="ARBA" id="ARBA00022692"/>
    </source>
</evidence>
<dbReference type="PANTHER" id="PTHR43298:SF2">
    <property type="entry name" value="FMN_FAD EXPORTER YEEO-RELATED"/>
    <property type="match status" value="1"/>
</dbReference>
<evidence type="ECO:0000256" key="10">
    <source>
        <dbReference type="ARBA" id="ARBA00023065"/>
    </source>
</evidence>
<keyword evidence="10" id="KW-0406">Ion transport</keyword>
<dbReference type="EMBL" id="SIJB01000027">
    <property type="protein sequence ID" value="NBI29641.1"/>
    <property type="molecule type" value="Genomic_DNA"/>
</dbReference>
<feature type="transmembrane region" description="Helical" evidence="13">
    <location>
        <begin position="261"/>
        <end position="280"/>
    </location>
</feature>
<keyword evidence="8 13" id="KW-0812">Transmembrane</keyword>
<dbReference type="Pfam" id="PF01554">
    <property type="entry name" value="MatE"/>
    <property type="match status" value="2"/>
</dbReference>
<feature type="transmembrane region" description="Helical" evidence="13">
    <location>
        <begin position="198"/>
        <end position="220"/>
    </location>
</feature>
<dbReference type="NCBIfam" id="TIGR00797">
    <property type="entry name" value="matE"/>
    <property type="match status" value="1"/>
</dbReference>
<dbReference type="GO" id="GO:0006811">
    <property type="term" value="P:monoatomic ion transport"/>
    <property type="evidence" value="ECO:0007669"/>
    <property type="project" value="UniProtKB-KW"/>
</dbReference>
<evidence type="ECO:0000256" key="4">
    <source>
        <dbReference type="ARBA" id="ARBA00020268"/>
    </source>
</evidence>
<sequence length="449" mass="49210">MEHPLGSPQSNSQIIKFILVLALPAVIENFFQTILGFVDTLFVSKLGLIEVSAVGVTNAILAIYFAVFMALGVATNVFVAKNIGAGKKDKASQIGQQAIILSIFAGVLFGLISLFFAEPLLKLMGVDKDVLAHATTYFRIVAIPSILISLMFVLSSILRGTGDTKTPMKVSIMANLLNILLDYILIFGFFFIPSFGLAGAAWATVLSRLIGVIGLSMYMFKSKSIQILKENWKIDKQSQLNLMRLGTPAAGERLVMRVGQVLYFGMIVAIGTNTFAAHQIAGNIEIFSYMIGYGFATAATTLVGQKLGENDYEGAKKYANMSMILGIIFMSIFGILLFFLGNWVASFFTSDLVVMKQIALALKIDAFIQPVLAIVLILTGIYQGGENTKFPMYITAIGIWLIRTIGVYFLGIYLGWGIAGIWIAIGLDNLFRAICLWIRYKNNRWIVNT</sequence>
<dbReference type="PANTHER" id="PTHR43298">
    <property type="entry name" value="MULTIDRUG RESISTANCE PROTEIN NORM-RELATED"/>
    <property type="match status" value="1"/>
</dbReference>
<comment type="caution">
    <text evidence="14">The sequence shown here is derived from an EMBL/GenBank/DDBJ whole genome shotgun (WGS) entry which is preliminary data.</text>
</comment>
<evidence type="ECO:0000313" key="15">
    <source>
        <dbReference type="Proteomes" id="UP000448943"/>
    </source>
</evidence>
<organism evidence="14 15">
    <name type="scientific">Chengkuizengella marina</name>
    <dbReference type="NCBI Taxonomy" id="2507566"/>
    <lineage>
        <taxon>Bacteria</taxon>
        <taxon>Bacillati</taxon>
        <taxon>Bacillota</taxon>
        <taxon>Bacilli</taxon>
        <taxon>Bacillales</taxon>
        <taxon>Paenibacillaceae</taxon>
        <taxon>Chengkuizengella</taxon>
    </lineage>
</organism>
<dbReference type="RefSeq" id="WP_160646452.1">
    <property type="nucleotide sequence ID" value="NZ_SIJB01000027.1"/>
</dbReference>
<evidence type="ECO:0000256" key="1">
    <source>
        <dbReference type="ARBA" id="ARBA00003408"/>
    </source>
</evidence>
<dbReference type="GO" id="GO:0005886">
    <property type="term" value="C:plasma membrane"/>
    <property type="evidence" value="ECO:0007669"/>
    <property type="project" value="UniProtKB-SubCell"/>
</dbReference>
<gene>
    <name evidence="14" type="ORF">ERL59_11795</name>
</gene>
<evidence type="ECO:0000256" key="12">
    <source>
        <dbReference type="ARBA" id="ARBA00031636"/>
    </source>
</evidence>
<feature type="transmembrane region" description="Helical" evidence="13">
    <location>
        <begin position="324"/>
        <end position="345"/>
    </location>
</feature>
<dbReference type="CDD" id="cd13137">
    <property type="entry name" value="MATE_NorM_like"/>
    <property type="match status" value="1"/>
</dbReference>
<feature type="transmembrane region" description="Helical" evidence="13">
    <location>
        <begin position="137"/>
        <end position="158"/>
    </location>
</feature>
<dbReference type="GO" id="GO:0015297">
    <property type="term" value="F:antiporter activity"/>
    <property type="evidence" value="ECO:0007669"/>
    <property type="project" value="UniProtKB-KW"/>
</dbReference>
<evidence type="ECO:0000256" key="7">
    <source>
        <dbReference type="ARBA" id="ARBA00022475"/>
    </source>
</evidence>
<evidence type="ECO:0000313" key="14">
    <source>
        <dbReference type="EMBL" id="NBI29641.1"/>
    </source>
</evidence>
<feature type="transmembrane region" description="Helical" evidence="13">
    <location>
        <begin position="170"/>
        <end position="192"/>
    </location>
</feature>
<dbReference type="InterPro" id="IPR002528">
    <property type="entry name" value="MATE_fam"/>
</dbReference>
<keyword evidence="6" id="KW-0050">Antiport</keyword>
<dbReference type="InterPro" id="IPR048279">
    <property type="entry name" value="MdtK-like"/>
</dbReference>
<reference evidence="14 15" key="1">
    <citation type="submission" date="2019-01" db="EMBL/GenBank/DDBJ databases">
        <title>Chengkuizengella sp. nov., isolated from deep-sea sediment of East Pacific Ocean.</title>
        <authorList>
            <person name="Yang J."/>
            <person name="Lai Q."/>
            <person name="Shao Z."/>
        </authorList>
    </citation>
    <scope>NUCLEOTIDE SEQUENCE [LARGE SCALE GENOMIC DNA]</scope>
    <source>
        <strain evidence="14 15">YPA3-1-1</strain>
    </source>
</reference>
<evidence type="ECO:0000256" key="3">
    <source>
        <dbReference type="ARBA" id="ARBA00010199"/>
    </source>
</evidence>
<evidence type="ECO:0000256" key="6">
    <source>
        <dbReference type="ARBA" id="ARBA00022449"/>
    </source>
</evidence>
<evidence type="ECO:0000256" key="2">
    <source>
        <dbReference type="ARBA" id="ARBA00004651"/>
    </source>
</evidence>
<evidence type="ECO:0000256" key="13">
    <source>
        <dbReference type="SAM" id="Phobius"/>
    </source>
</evidence>
<comment type="function">
    <text evidence="1">Multidrug efflux pump.</text>
</comment>
<keyword evidence="7" id="KW-1003">Cell membrane</keyword>
<feature type="transmembrane region" description="Helical" evidence="13">
    <location>
        <begin position="58"/>
        <end position="79"/>
    </location>
</feature>
<dbReference type="PIRSF" id="PIRSF006603">
    <property type="entry name" value="DinF"/>
    <property type="match status" value="1"/>
</dbReference>
<comment type="similarity">
    <text evidence="3">Belongs to the multi antimicrobial extrusion (MATE) (TC 2.A.66.1) family.</text>
</comment>
<keyword evidence="15" id="KW-1185">Reference proteome</keyword>
<keyword evidence="9 13" id="KW-1133">Transmembrane helix</keyword>
<keyword evidence="5" id="KW-0813">Transport</keyword>
<dbReference type="AlphaFoldDB" id="A0A6N9Q4E8"/>
<name>A0A6N9Q4E8_9BACL</name>
<feature type="transmembrane region" description="Helical" evidence="13">
    <location>
        <begin position="416"/>
        <end position="438"/>
    </location>
</feature>
<evidence type="ECO:0000256" key="9">
    <source>
        <dbReference type="ARBA" id="ARBA00022989"/>
    </source>
</evidence>
<dbReference type="InterPro" id="IPR050222">
    <property type="entry name" value="MATE_MdtK"/>
</dbReference>
<proteinExistence type="inferred from homology"/>
<comment type="subcellular location">
    <subcellularLocation>
        <location evidence="2">Cell membrane</location>
        <topology evidence="2">Multi-pass membrane protein</topology>
    </subcellularLocation>
</comment>
<keyword evidence="11 13" id="KW-0472">Membrane</keyword>
<evidence type="ECO:0000256" key="11">
    <source>
        <dbReference type="ARBA" id="ARBA00023136"/>
    </source>
</evidence>
<feature type="transmembrane region" description="Helical" evidence="13">
    <location>
        <begin position="99"/>
        <end position="117"/>
    </location>
</feature>
<dbReference type="GO" id="GO:0042910">
    <property type="term" value="F:xenobiotic transmembrane transporter activity"/>
    <property type="evidence" value="ECO:0007669"/>
    <property type="project" value="InterPro"/>
</dbReference>
<dbReference type="OrthoDB" id="9806302at2"/>
<evidence type="ECO:0000256" key="5">
    <source>
        <dbReference type="ARBA" id="ARBA00022448"/>
    </source>
</evidence>
<dbReference type="Proteomes" id="UP000448943">
    <property type="component" value="Unassembled WGS sequence"/>
</dbReference>
<accession>A0A6N9Q4E8</accession>
<feature type="transmembrane region" description="Helical" evidence="13">
    <location>
        <begin position="286"/>
        <end position="304"/>
    </location>
</feature>
<protein>
    <recommendedName>
        <fullName evidence="4">Probable multidrug resistance protein NorM</fullName>
    </recommendedName>
    <alternativeName>
        <fullName evidence="12">Multidrug-efflux transporter</fullName>
    </alternativeName>
</protein>
<feature type="transmembrane region" description="Helical" evidence="13">
    <location>
        <begin position="17"/>
        <end position="38"/>
    </location>
</feature>